<dbReference type="AlphaFoldDB" id="A0AAW1IUT6"/>
<proteinExistence type="predicted"/>
<dbReference type="InterPro" id="IPR036397">
    <property type="entry name" value="RNaseH_sf"/>
</dbReference>
<dbReference type="GO" id="GO:0003676">
    <property type="term" value="F:nucleic acid binding"/>
    <property type="evidence" value="ECO:0007669"/>
    <property type="project" value="InterPro"/>
</dbReference>
<evidence type="ECO:0008006" key="3">
    <source>
        <dbReference type="Google" id="ProtNLM"/>
    </source>
</evidence>
<dbReference type="EMBL" id="JASPKY010000542">
    <property type="protein sequence ID" value="KAK9693446.1"/>
    <property type="molecule type" value="Genomic_DNA"/>
</dbReference>
<sequence length="114" mass="13324">MPMNTSTFWKPLWCQVYERYMEGLWGWMSAAGPGELVRTGPRMNADEYVNILETAMVPSVRAIYGDEPLVFVQDNSAVHSSRRVRQWFQAHPQFTLLDWPGKVPRYESHRKFMG</sequence>
<evidence type="ECO:0000313" key="1">
    <source>
        <dbReference type="EMBL" id="KAK9693446.1"/>
    </source>
</evidence>
<dbReference type="Proteomes" id="UP001458880">
    <property type="component" value="Unassembled WGS sequence"/>
</dbReference>
<reference evidence="1 2" key="1">
    <citation type="journal article" date="2024" name="BMC Genomics">
        <title>De novo assembly and annotation of Popillia japonica's genome with initial clues to its potential as an invasive pest.</title>
        <authorList>
            <person name="Cucini C."/>
            <person name="Boschi S."/>
            <person name="Funari R."/>
            <person name="Cardaioli E."/>
            <person name="Iannotti N."/>
            <person name="Marturano G."/>
            <person name="Paoli F."/>
            <person name="Bruttini M."/>
            <person name="Carapelli A."/>
            <person name="Frati F."/>
            <person name="Nardi F."/>
        </authorList>
    </citation>
    <scope>NUCLEOTIDE SEQUENCE [LARGE SCALE GENOMIC DNA]</scope>
    <source>
        <strain evidence="1">DMR45628</strain>
    </source>
</reference>
<evidence type="ECO:0000313" key="2">
    <source>
        <dbReference type="Proteomes" id="UP001458880"/>
    </source>
</evidence>
<dbReference type="Gene3D" id="3.30.420.10">
    <property type="entry name" value="Ribonuclease H-like superfamily/Ribonuclease H"/>
    <property type="match status" value="1"/>
</dbReference>
<comment type="caution">
    <text evidence="1">The sequence shown here is derived from an EMBL/GenBank/DDBJ whole genome shotgun (WGS) entry which is preliminary data.</text>
</comment>
<keyword evidence="2" id="KW-1185">Reference proteome</keyword>
<accession>A0AAW1IUT6</accession>
<protein>
    <recommendedName>
        <fullName evidence="3">Tc1-like transposase DDE domain-containing protein</fullName>
    </recommendedName>
</protein>
<organism evidence="1 2">
    <name type="scientific">Popillia japonica</name>
    <name type="common">Japanese beetle</name>
    <dbReference type="NCBI Taxonomy" id="7064"/>
    <lineage>
        <taxon>Eukaryota</taxon>
        <taxon>Metazoa</taxon>
        <taxon>Ecdysozoa</taxon>
        <taxon>Arthropoda</taxon>
        <taxon>Hexapoda</taxon>
        <taxon>Insecta</taxon>
        <taxon>Pterygota</taxon>
        <taxon>Neoptera</taxon>
        <taxon>Endopterygota</taxon>
        <taxon>Coleoptera</taxon>
        <taxon>Polyphaga</taxon>
        <taxon>Scarabaeiformia</taxon>
        <taxon>Scarabaeidae</taxon>
        <taxon>Rutelinae</taxon>
        <taxon>Popillia</taxon>
    </lineage>
</organism>
<gene>
    <name evidence="1" type="ORF">QE152_g34189</name>
</gene>
<name>A0AAW1IUT6_POPJA</name>